<dbReference type="OrthoDB" id="1115578at2"/>
<keyword evidence="2" id="KW-1185">Reference proteome</keyword>
<organism evidence="1 2">
    <name type="scientific">Ancylomarina euxinus</name>
    <dbReference type="NCBI Taxonomy" id="2283627"/>
    <lineage>
        <taxon>Bacteria</taxon>
        <taxon>Pseudomonadati</taxon>
        <taxon>Bacteroidota</taxon>
        <taxon>Bacteroidia</taxon>
        <taxon>Marinilabiliales</taxon>
        <taxon>Marinifilaceae</taxon>
        <taxon>Ancylomarina</taxon>
    </lineage>
</organism>
<dbReference type="Proteomes" id="UP000285794">
    <property type="component" value="Unassembled WGS sequence"/>
</dbReference>
<evidence type="ECO:0000313" key="2">
    <source>
        <dbReference type="Proteomes" id="UP000285794"/>
    </source>
</evidence>
<protein>
    <submittedName>
        <fullName evidence="1">Uncharacterized protein</fullName>
    </submittedName>
</protein>
<dbReference type="EMBL" id="QQWG01000001">
    <property type="protein sequence ID" value="RRG24481.1"/>
    <property type="molecule type" value="Genomic_DNA"/>
</dbReference>
<evidence type="ECO:0000313" key="1">
    <source>
        <dbReference type="EMBL" id="RRG24481.1"/>
    </source>
</evidence>
<sequence>MSDKENFDSLKLIYDAISQEAIKQPNLPVDVANNEAMYLYEIATRDKDKFASTDVDITLIESLPIRVGGLRYSQTRWTQVFAAKSEIEKQWSLISAEGFELRDELLHFCRYAYRKDSALMDIVHRIAEGSTNADMIQDLSELAMLGKNNPTQLEGVSFDLLKLDRATELAEQGGLLLGKVNGDRDDNLKIDKDMRDRAFTHLKEAVDAIREAGRFLFWKDEEKAEQYASAYFRAIREKNKKEEAQEA</sequence>
<accession>A0A425Y7I2</accession>
<dbReference type="RefSeq" id="WP_125028757.1">
    <property type="nucleotide sequence ID" value="NZ_JAPXVP010000001.1"/>
</dbReference>
<proteinExistence type="predicted"/>
<dbReference type="AlphaFoldDB" id="A0A425Y7I2"/>
<gene>
    <name evidence="1" type="ORF">DWB61_00235</name>
</gene>
<name>A0A425Y7I2_9BACT</name>
<comment type="caution">
    <text evidence="1">The sequence shown here is derived from an EMBL/GenBank/DDBJ whole genome shotgun (WGS) entry which is preliminary data.</text>
</comment>
<reference evidence="1 2" key="1">
    <citation type="submission" date="2018-07" db="EMBL/GenBank/DDBJ databases">
        <title>Draft genome sequence of Ancylomarina sp. M1P.</title>
        <authorList>
            <person name="Yadav S."/>
            <person name="Villanueva L."/>
            <person name="Damste J.S.S."/>
        </authorList>
    </citation>
    <scope>NUCLEOTIDE SEQUENCE [LARGE SCALE GENOMIC DNA]</scope>
    <source>
        <strain evidence="1 2">M1P</strain>
    </source>
</reference>